<keyword evidence="3" id="KW-1185">Reference proteome</keyword>
<dbReference type="EMBL" id="JASCZI010211706">
    <property type="protein sequence ID" value="MED6196073.1"/>
    <property type="molecule type" value="Genomic_DNA"/>
</dbReference>
<comment type="caution">
    <text evidence="2">The sequence shown here is derived from an EMBL/GenBank/DDBJ whole genome shotgun (WGS) entry which is preliminary data.</text>
</comment>
<evidence type="ECO:0000313" key="2">
    <source>
        <dbReference type="EMBL" id="MED6196073.1"/>
    </source>
</evidence>
<dbReference type="Proteomes" id="UP001341840">
    <property type="component" value="Unassembled WGS sequence"/>
</dbReference>
<sequence length="164" mass="18197">GSIAYSFIPRGNDTHSPWYYLYDSVHVHREKIRAEAYFQLEGESTTRTREIELQSTTATASPAIGSGTTGESDHDDEVLSGETLYRINVNARQEAQSRDEGVIAHEVVGVNEPSVVGSAAGEESNEDETLSNETLYRINVRMVEGEQNRAGASKFDSFPKDYFK</sequence>
<gene>
    <name evidence="2" type="ORF">PIB30_043847</name>
</gene>
<protein>
    <submittedName>
        <fullName evidence="2">Uncharacterized protein</fullName>
    </submittedName>
</protein>
<proteinExistence type="predicted"/>
<feature type="region of interest" description="Disordered" evidence="1">
    <location>
        <begin position="53"/>
        <end position="77"/>
    </location>
</feature>
<organism evidence="2 3">
    <name type="scientific">Stylosanthes scabra</name>
    <dbReference type="NCBI Taxonomy" id="79078"/>
    <lineage>
        <taxon>Eukaryota</taxon>
        <taxon>Viridiplantae</taxon>
        <taxon>Streptophyta</taxon>
        <taxon>Embryophyta</taxon>
        <taxon>Tracheophyta</taxon>
        <taxon>Spermatophyta</taxon>
        <taxon>Magnoliopsida</taxon>
        <taxon>eudicotyledons</taxon>
        <taxon>Gunneridae</taxon>
        <taxon>Pentapetalae</taxon>
        <taxon>rosids</taxon>
        <taxon>fabids</taxon>
        <taxon>Fabales</taxon>
        <taxon>Fabaceae</taxon>
        <taxon>Papilionoideae</taxon>
        <taxon>50 kb inversion clade</taxon>
        <taxon>dalbergioids sensu lato</taxon>
        <taxon>Dalbergieae</taxon>
        <taxon>Pterocarpus clade</taxon>
        <taxon>Stylosanthes</taxon>
    </lineage>
</organism>
<evidence type="ECO:0000256" key="1">
    <source>
        <dbReference type="SAM" id="MobiDB-lite"/>
    </source>
</evidence>
<feature type="non-terminal residue" evidence="2">
    <location>
        <position position="1"/>
    </location>
</feature>
<reference evidence="2 3" key="1">
    <citation type="journal article" date="2023" name="Plants (Basel)">
        <title>Bridging the Gap: Combining Genomics and Transcriptomics Approaches to Understand Stylosanthes scabra, an Orphan Legume from the Brazilian Caatinga.</title>
        <authorList>
            <person name="Ferreira-Neto J.R.C."/>
            <person name="da Silva M.D."/>
            <person name="Binneck E."/>
            <person name="de Melo N.F."/>
            <person name="da Silva R.H."/>
            <person name="de Melo A.L.T.M."/>
            <person name="Pandolfi V."/>
            <person name="Bustamante F.O."/>
            <person name="Brasileiro-Vidal A.C."/>
            <person name="Benko-Iseppon A.M."/>
        </authorList>
    </citation>
    <scope>NUCLEOTIDE SEQUENCE [LARGE SCALE GENOMIC DNA]</scope>
    <source>
        <tissue evidence="2">Leaves</tissue>
    </source>
</reference>
<name>A0ABU6XHC3_9FABA</name>
<evidence type="ECO:0000313" key="3">
    <source>
        <dbReference type="Proteomes" id="UP001341840"/>
    </source>
</evidence>
<accession>A0ABU6XHC3</accession>